<sequence>MDTEEFRRHGHAVIDWLADYHAQIRSLPVQAASEPGSVKALLPDSPPLQGESFEAILGDMDKVVLPHLSHWQHPRFFGFFPSNSLRAGILGDLMSSGLGVLGLSWQSSPAVTEVEEVVVDWFRQMVGLSPQWFGVINDTASSSTLVALLTARERSTDYSLARAGLQDGGQRLVVYTSVSAHSSVMKAALLCGFGRENVRLIDVDEAFAMRADALEQAIAADLAAGLKPCAIVAAVGGTATTSVDPVDEIAAIAQKHGIWLHVDAAMAGSAMILPEYRWMWNGIEGADSVVINAHKWLGVPFDCSLFFVRDEPHLLRVMSTNPTYLQSETDGVVRNLRDTGIPLGRRFRALKLWFVIREQGVDGLQARLRRDLKLAAELSEEVSRTPHWHVVAPVVLQTVCVRFEPPGIPGEALDEFTRAWASAVNKSGEAFVTPATAGGKWMVRVSIGAPETTDEDVKSLWSLMQSVSADVASTFQTNQAGA</sequence>
<evidence type="ECO:0000256" key="3">
    <source>
        <dbReference type="ARBA" id="ARBA00022793"/>
    </source>
</evidence>
<accession>A0A172YJJ2</accession>
<evidence type="ECO:0000256" key="5">
    <source>
        <dbReference type="ARBA" id="ARBA00023239"/>
    </source>
</evidence>
<dbReference type="RefSeq" id="WP_064124162.1">
    <property type="nucleotide sequence ID" value="NZ_CP015243.1"/>
</dbReference>
<keyword evidence="4 6" id="KW-0663">Pyridoxal phosphate</keyword>
<protein>
    <submittedName>
        <fullName evidence="8">Amino acid decarboxylase</fullName>
    </submittedName>
</protein>
<evidence type="ECO:0000256" key="2">
    <source>
        <dbReference type="ARBA" id="ARBA00009533"/>
    </source>
</evidence>
<dbReference type="InterPro" id="IPR015422">
    <property type="entry name" value="PyrdxlP-dep_Trfase_small"/>
</dbReference>
<evidence type="ECO:0000256" key="1">
    <source>
        <dbReference type="ARBA" id="ARBA00001933"/>
    </source>
</evidence>
<proteinExistence type="inferred from homology"/>
<name>A0A172YJJ2_9GAMM</name>
<dbReference type="InterPro" id="IPR021115">
    <property type="entry name" value="Pyridoxal-P_BS"/>
</dbReference>
<evidence type="ECO:0000313" key="8">
    <source>
        <dbReference type="EMBL" id="ANF59332.1"/>
    </source>
</evidence>
<dbReference type="InterPro" id="IPR015424">
    <property type="entry name" value="PyrdxlP-dep_Trfase"/>
</dbReference>
<dbReference type="GO" id="GO:0006520">
    <property type="term" value="P:amino acid metabolic process"/>
    <property type="evidence" value="ECO:0007669"/>
    <property type="project" value="InterPro"/>
</dbReference>
<dbReference type="AlphaFoldDB" id="A0A172YJJ2"/>
<dbReference type="GO" id="GO:0030170">
    <property type="term" value="F:pyridoxal phosphate binding"/>
    <property type="evidence" value="ECO:0007669"/>
    <property type="project" value="InterPro"/>
</dbReference>
<dbReference type="Gene3D" id="3.40.640.10">
    <property type="entry name" value="Type I PLP-dependent aspartate aminotransferase-like (Major domain)"/>
    <property type="match status" value="1"/>
</dbReference>
<dbReference type="PRINTS" id="PR00800">
    <property type="entry name" value="YHDCRBOXLASE"/>
</dbReference>
<dbReference type="Gene3D" id="3.90.1150.10">
    <property type="entry name" value="Aspartate Aminotransferase, domain 1"/>
    <property type="match status" value="1"/>
</dbReference>
<evidence type="ECO:0000256" key="7">
    <source>
        <dbReference type="RuleBase" id="RU000382"/>
    </source>
</evidence>
<dbReference type="Gene3D" id="1.20.1340.10">
    <property type="entry name" value="dopa decarboxylase, N-terminal domain"/>
    <property type="match status" value="1"/>
</dbReference>
<dbReference type="GO" id="GO:0005737">
    <property type="term" value="C:cytoplasm"/>
    <property type="evidence" value="ECO:0007669"/>
    <property type="project" value="TreeGrafter"/>
</dbReference>
<dbReference type="PROSITE" id="PS00392">
    <property type="entry name" value="DDC_GAD_HDC_YDC"/>
    <property type="match status" value="1"/>
</dbReference>
<dbReference type="PANTHER" id="PTHR11999:SF70">
    <property type="entry name" value="MIP05841P"/>
    <property type="match status" value="1"/>
</dbReference>
<comment type="similarity">
    <text evidence="2 7">Belongs to the group II decarboxylase family.</text>
</comment>
<dbReference type="GO" id="GO:0019752">
    <property type="term" value="P:carboxylic acid metabolic process"/>
    <property type="evidence" value="ECO:0007669"/>
    <property type="project" value="InterPro"/>
</dbReference>
<dbReference type="KEGG" id="haa:A5892_19265"/>
<evidence type="ECO:0000256" key="4">
    <source>
        <dbReference type="ARBA" id="ARBA00022898"/>
    </source>
</evidence>
<dbReference type="InterPro" id="IPR015421">
    <property type="entry name" value="PyrdxlP-dep_Trfase_major"/>
</dbReference>
<dbReference type="EMBL" id="CP015243">
    <property type="protein sequence ID" value="ANF59332.1"/>
    <property type="molecule type" value="Genomic_DNA"/>
</dbReference>
<dbReference type="InterPro" id="IPR010977">
    <property type="entry name" value="Aromatic_deC"/>
</dbReference>
<reference evidence="8 9" key="1">
    <citation type="submission" date="2016-04" db="EMBL/GenBank/DDBJ databases">
        <title>Complete Genome Sequence of Halotalea alkalilenta IHB B 13600.</title>
        <authorList>
            <person name="Swarnkar M.K."/>
            <person name="Sharma A."/>
            <person name="Kaushal K."/>
            <person name="Soni R."/>
            <person name="Rana S."/>
            <person name="Singh A.K."/>
            <person name="Gulati A."/>
        </authorList>
    </citation>
    <scope>NUCLEOTIDE SEQUENCE [LARGE SCALE GENOMIC DNA]</scope>
    <source>
        <strain evidence="8 9">IHB B 13600</strain>
    </source>
</reference>
<dbReference type="PANTHER" id="PTHR11999">
    <property type="entry name" value="GROUP II PYRIDOXAL-5-PHOSPHATE DECARBOXYLASE"/>
    <property type="match status" value="1"/>
</dbReference>
<evidence type="ECO:0000256" key="6">
    <source>
        <dbReference type="PIRSR" id="PIRSR602129-50"/>
    </source>
</evidence>
<dbReference type="InterPro" id="IPR002129">
    <property type="entry name" value="PyrdxlP-dep_de-COase"/>
</dbReference>
<dbReference type="SUPFAM" id="SSF53383">
    <property type="entry name" value="PLP-dependent transferases"/>
    <property type="match status" value="1"/>
</dbReference>
<keyword evidence="9" id="KW-1185">Reference proteome</keyword>
<dbReference type="GO" id="GO:0016831">
    <property type="term" value="F:carboxy-lyase activity"/>
    <property type="evidence" value="ECO:0007669"/>
    <property type="project" value="UniProtKB-KW"/>
</dbReference>
<organism evidence="8 9">
    <name type="scientific">Halotalea alkalilenta</name>
    <dbReference type="NCBI Taxonomy" id="376489"/>
    <lineage>
        <taxon>Bacteria</taxon>
        <taxon>Pseudomonadati</taxon>
        <taxon>Pseudomonadota</taxon>
        <taxon>Gammaproteobacteria</taxon>
        <taxon>Oceanospirillales</taxon>
        <taxon>Halomonadaceae</taxon>
        <taxon>Halotalea</taxon>
    </lineage>
</organism>
<keyword evidence="3" id="KW-0210">Decarboxylase</keyword>
<feature type="modified residue" description="N6-(pyridoxal phosphate)lysine" evidence="6">
    <location>
        <position position="295"/>
    </location>
</feature>
<dbReference type="Proteomes" id="UP000077875">
    <property type="component" value="Chromosome"/>
</dbReference>
<keyword evidence="5 7" id="KW-0456">Lyase</keyword>
<gene>
    <name evidence="8" type="ORF">A5892_19265</name>
</gene>
<dbReference type="Pfam" id="PF00282">
    <property type="entry name" value="Pyridoxal_deC"/>
    <property type="match status" value="1"/>
</dbReference>
<comment type="cofactor">
    <cofactor evidence="1 6 7">
        <name>pyridoxal 5'-phosphate</name>
        <dbReference type="ChEBI" id="CHEBI:597326"/>
    </cofactor>
</comment>
<dbReference type="STRING" id="376489.A5892_19265"/>
<evidence type="ECO:0000313" key="9">
    <source>
        <dbReference type="Proteomes" id="UP000077875"/>
    </source>
</evidence>